<accession>A0A2K9NWL5</accession>
<dbReference type="EMBL" id="CP025704">
    <property type="protein sequence ID" value="AUN99896.1"/>
    <property type="molecule type" value="Genomic_DNA"/>
</dbReference>
<keyword evidence="2" id="KW-1185">Reference proteome</keyword>
<dbReference type="Proteomes" id="UP000235584">
    <property type="component" value="Chromosome"/>
</dbReference>
<name>A0A2K9NWL5_BACTC</name>
<gene>
    <name evidence="1" type="ORF">C0V70_17650</name>
</gene>
<sequence>MIKHYKDSYIYLFLYSILLWYGYHLIPSFEGTQKYPLLNTITAHGLLLLNAFIIKKIIGQLKSDEKIGFIAASLYIASPSHYDVFLFSSKIQFLFAEFFFLIFVLLFVRNHLKASFISLCISILLNTKLFIVPLLLITSKKTTKEIKIVSILTLSYFATQLVPDFHTQKQILTSGYKTFFYQAEIIFAPINLSIFNYGLLWENYPNLLTILIFFVLIIGCAFLKKTRNYLYFCVFLGFTTTFIPIKELIRSKNEFYYLFPSENPFIIFFILLLFSGIISEVKGKTIAILALVFNFYFLFLTLRLQSNTIDLMSSWNEAMSILKSPYPFEGKAKLKYAQLLYQNGELDKSLEVIEANRKTFPSIEWYDLALAIAGQRRDDQAIKNIHQQLIDERIPFILPESN</sequence>
<dbReference type="AlphaFoldDB" id="A0A2K9NWL5"/>
<reference evidence="1 2" key="1">
    <citation type="submission" date="2018-01" db="EMBL/GenBank/DDBJ databases">
        <title>Complete genome sequence of Bacteriovorax stolpii DSM12778.</title>
        <authorList>
            <person name="Tang B."/>
            <person name="Chang J."/>
        </authorList>
    </citation>
    <scope>NUCLEOTIDE SEQUENCE [LARGE SCALE GENOMIC DNA]</scope>
    <source>
        <strain evidence="1 2">DSM 12778</strain>
    </source>
</reference>
<evidence type="ECO:0000313" key="2">
    <source>
        <dbReference type="Proteomes" id="UP000235584"/>
    </source>
</evidence>
<dbReference type="KEGG" id="bsto:C0V70_17650"/>
<proteinExistence type="predicted"/>
<organism evidence="1 2">
    <name type="scientific">Bacteriovorax stolpii</name>
    <name type="common">Bdellovibrio stolpii</name>
    <dbReference type="NCBI Taxonomy" id="960"/>
    <lineage>
        <taxon>Bacteria</taxon>
        <taxon>Pseudomonadati</taxon>
        <taxon>Bdellovibrionota</taxon>
        <taxon>Bacteriovoracia</taxon>
        <taxon>Bacteriovoracales</taxon>
        <taxon>Bacteriovoracaceae</taxon>
        <taxon>Bacteriovorax</taxon>
    </lineage>
</organism>
<evidence type="ECO:0000313" key="1">
    <source>
        <dbReference type="EMBL" id="AUN99896.1"/>
    </source>
</evidence>
<protein>
    <submittedName>
        <fullName evidence="1">Uncharacterized protein</fullName>
    </submittedName>
</protein>